<evidence type="ECO:0000256" key="1">
    <source>
        <dbReference type="SAM" id="MobiDB-lite"/>
    </source>
</evidence>
<accession>A0ABQ9EV99</accession>
<dbReference type="Proteomes" id="UP001217089">
    <property type="component" value="Unassembled WGS sequence"/>
</dbReference>
<protein>
    <submittedName>
        <fullName evidence="2">Uncharacterized protein</fullName>
    </submittedName>
</protein>
<dbReference type="EMBL" id="JARBDR010000657">
    <property type="protein sequence ID" value="KAJ8308266.1"/>
    <property type="molecule type" value="Genomic_DNA"/>
</dbReference>
<comment type="caution">
    <text evidence="2">The sequence shown here is derived from an EMBL/GenBank/DDBJ whole genome shotgun (WGS) entry which is preliminary data.</text>
</comment>
<reference evidence="2 3" key="1">
    <citation type="submission" date="2022-12" db="EMBL/GenBank/DDBJ databases">
        <title>Chromosome-level genome of Tegillarca granosa.</title>
        <authorList>
            <person name="Kim J."/>
        </authorList>
    </citation>
    <scope>NUCLEOTIDE SEQUENCE [LARGE SCALE GENOMIC DNA]</scope>
    <source>
        <strain evidence="2">Teg-2019</strain>
        <tissue evidence="2">Adductor muscle</tissue>
    </source>
</reference>
<feature type="region of interest" description="Disordered" evidence="1">
    <location>
        <begin position="103"/>
        <end position="127"/>
    </location>
</feature>
<gene>
    <name evidence="2" type="ORF">KUTeg_013140</name>
</gene>
<feature type="region of interest" description="Disordered" evidence="1">
    <location>
        <begin position="1"/>
        <end position="71"/>
    </location>
</feature>
<proteinExistence type="predicted"/>
<keyword evidence="3" id="KW-1185">Reference proteome</keyword>
<sequence length="127" mass="13770">MDLRGESRGSYGTGSQYSESTVINQDITDPDLFPSELGYKGTGYQPKVVGLKSPSITPKPKDPDDHVQLHGPIQPTYKVKGIDLMARLVDRPENSQALRMAKGLGPVKKGPVKPPQPESPKVGKSFL</sequence>
<evidence type="ECO:0000313" key="3">
    <source>
        <dbReference type="Proteomes" id="UP001217089"/>
    </source>
</evidence>
<feature type="compositionally biased region" description="Basic and acidic residues" evidence="1">
    <location>
        <begin position="59"/>
        <end position="68"/>
    </location>
</feature>
<name>A0ABQ9EV99_TEGGR</name>
<organism evidence="2 3">
    <name type="scientific">Tegillarca granosa</name>
    <name type="common">Malaysian cockle</name>
    <name type="synonym">Anadara granosa</name>
    <dbReference type="NCBI Taxonomy" id="220873"/>
    <lineage>
        <taxon>Eukaryota</taxon>
        <taxon>Metazoa</taxon>
        <taxon>Spiralia</taxon>
        <taxon>Lophotrochozoa</taxon>
        <taxon>Mollusca</taxon>
        <taxon>Bivalvia</taxon>
        <taxon>Autobranchia</taxon>
        <taxon>Pteriomorphia</taxon>
        <taxon>Arcoida</taxon>
        <taxon>Arcoidea</taxon>
        <taxon>Arcidae</taxon>
        <taxon>Tegillarca</taxon>
    </lineage>
</organism>
<feature type="compositionally biased region" description="Polar residues" evidence="1">
    <location>
        <begin position="13"/>
        <end position="27"/>
    </location>
</feature>
<evidence type="ECO:0000313" key="2">
    <source>
        <dbReference type="EMBL" id="KAJ8308266.1"/>
    </source>
</evidence>